<feature type="domain" description="Endonuclease/exonuclease/phosphatase" evidence="2">
    <location>
        <begin position="2"/>
        <end position="201"/>
    </location>
</feature>
<evidence type="ECO:0000313" key="4">
    <source>
        <dbReference type="Proteomes" id="UP001060504"/>
    </source>
</evidence>
<keyword evidence="4" id="KW-1185">Reference proteome</keyword>
<dbReference type="SUPFAM" id="SSF56219">
    <property type="entry name" value="DNase I-like"/>
    <property type="match status" value="1"/>
</dbReference>
<comment type="caution">
    <text evidence="3">The sequence shown here is derived from an EMBL/GenBank/DDBJ whole genome shotgun (WGS) entry which is preliminary data.</text>
</comment>
<dbReference type="InterPro" id="IPR005135">
    <property type="entry name" value="Endo/exonuclease/phosphatase"/>
</dbReference>
<dbReference type="Pfam" id="PF03372">
    <property type="entry name" value="Exo_endo_phos"/>
    <property type="match status" value="1"/>
</dbReference>
<dbReference type="Proteomes" id="UP001060504">
    <property type="component" value="Unassembled WGS sequence"/>
</dbReference>
<accession>A0ABQ4V368</accession>
<evidence type="ECO:0000256" key="1">
    <source>
        <dbReference type="SAM" id="MobiDB-lite"/>
    </source>
</evidence>
<dbReference type="EMBL" id="BPRH01003318">
    <property type="protein sequence ID" value="GJF08911.1"/>
    <property type="molecule type" value="Genomic_DNA"/>
</dbReference>
<sequence length="415" mass="45132">MSILQTAGADITVVTEGVRELLPATGSVVDAGGDWGYGSQHSRRKVLVWSRYPLNLDLVGVEGATRGRLAVATAETPVGPVRVVGVCIPWRDAHVNTGRGDAAPWSEHMDYLDRFEGLLAELNDDMPAIIAGDFNQRIPRVRQPIRVADRLNDVLADWTIHTSGALPNGPHIDHIATSRRLVLESARDWPASDQIGRLSDHAGVVCRLGYTDRPIGEAGDGSASERHPVERNHAVTLPAADSPASYEGRPREHRVTSGEVPTLDGALTPEIRAEIEEVLRASGDGLSHGATFQLRGQGLDDAEIADRRGVSVNATRVFLRSLDALLAGILPTSKSAALTNSYVYRELLNHHTSEELDSYVKAQLAKLRAINRDVRCDPLQTRTHQYRVGQRKQEKPIEDTCPECAAVGIIHAGRC</sequence>
<organism evidence="3 4">
    <name type="scientific">Mycolicibacterium cyprinidarum</name>
    <dbReference type="NCBI Taxonomy" id="2860311"/>
    <lineage>
        <taxon>Bacteria</taxon>
        <taxon>Bacillati</taxon>
        <taxon>Actinomycetota</taxon>
        <taxon>Actinomycetes</taxon>
        <taxon>Mycobacteriales</taxon>
        <taxon>Mycobacteriaceae</taxon>
        <taxon>Mycolicibacterium</taxon>
    </lineage>
</organism>
<evidence type="ECO:0000313" key="3">
    <source>
        <dbReference type="EMBL" id="GJF08911.1"/>
    </source>
</evidence>
<name>A0ABQ4V368_9MYCO</name>
<dbReference type="InterPro" id="IPR036691">
    <property type="entry name" value="Endo/exonu/phosph_ase_sf"/>
</dbReference>
<protein>
    <recommendedName>
        <fullName evidence="2">Endonuclease/exonuclease/phosphatase domain-containing protein</fullName>
    </recommendedName>
</protein>
<dbReference type="Gene3D" id="3.60.10.10">
    <property type="entry name" value="Endonuclease/exonuclease/phosphatase"/>
    <property type="match status" value="1"/>
</dbReference>
<feature type="region of interest" description="Disordered" evidence="1">
    <location>
        <begin position="240"/>
        <end position="262"/>
    </location>
</feature>
<proteinExistence type="predicted"/>
<reference evidence="3 4" key="1">
    <citation type="submission" date="2021-08" db="EMBL/GenBank/DDBJ databases">
        <title>Draft genome sequence of Mycolicibacterium sp. NGTWS1702 strain.</title>
        <authorList>
            <person name="Matsumoto M."/>
            <person name="Tang B.C.C."/>
            <person name="Machida Y."/>
            <person name="Matoyama H."/>
            <person name="Kishihara T."/>
            <person name="Sato S."/>
            <person name="Kondo I."/>
            <person name="Sano M."/>
            <person name="Kato G."/>
        </authorList>
    </citation>
    <scope>NUCLEOTIDE SEQUENCE [LARGE SCALE GENOMIC DNA]</scope>
    <source>
        <strain evidence="3 4">NGTWSNA01</strain>
    </source>
</reference>
<evidence type="ECO:0000259" key="2">
    <source>
        <dbReference type="Pfam" id="PF03372"/>
    </source>
</evidence>
<gene>
    <name evidence="3" type="ORF">NGTWS1702_31800</name>
</gene>